<dbReference type="SUPFAM" id="SSF54637">
    <property type="entry name" value="Thioesterase/thiol ester dehydrase-isomerase"/>
    <property type="match status" value="1"/>
</dbReference>
<keyword evidence="5" id="KW-1185">Reference proteome</keyword>
<dbReference type="EMBL" id="AABQDW010000001">
    <property type="protein sequence ID" value="EAI5407179.1"/>
    <property type="molecule type" value="Genomic_DNA"/>
</dbReference>
<dbReference type="GeneID" id="61064903"/>
<dbReference type="EMBL" id="AACCXK010000002">
    <property type="protein sequence ID" value="EAK0452260.1"/>
    <property type="molecule type" value="Genomic_DNA"/>
</dbReference>
<name>A0A5L4ICL9_CAMFE</name>
<gene>
    <name evidence="3" type="ORF">AAH17_01095</name>
    <name evidence="4" type="ORF">AAH24_01065</name>
    <name evidence="1" type="ORF">BVH53_00420</name>
    <name evidence="2" type="ORF">CX802_06990</name>
</gene>
<evidence type="ECO:0000313" key="2">
    <source>
        <dbReference type="EMBL" id="EAI8859566.1"/>
    </source>
</evidence>
<reference evidence="3 6" key="1">
    <citation type="submission" date="2018-05" db="EMBL/GenBank/DDBJ databases">
        <authorList>
            <consortium name="PulseNet: The National Subtyping Network for Foodborne Disease Surveillance"/>
            <person name="Tarr C.L."/>
            <person name="Trees E."/>
            <person name="Katz L.S."/>
            <person name="Carleton-Romer H.A."/>
            <person name="Stroika S."/>
            <person name="Kucerova Z."/>
            <person name="Roache K.F."/>
            <person name="Sabol A.L."/>
            <person name="Besser J."/>
            <person name="Gerner-Smidt P."/>
        </authorList>
    </citation>
    <scope>NUCLEOTIDE SEQUENCE</scope>
    <source>
        <strain evidence="3">2014D-0197</strain>
        <strain evidence="1 6">2016D-0221</strain>
        <strain evidence="4">D4313</strain>
        <strain evidence="2 5">PNUSAC001503</strain>
    </source>
</reference>
<accession>A0A5L4ICL9</accession>
<evidence type="ECO:0000313" key="5">
    <source>
        <dbReference type="Proteomes" id="UP000535509"/>
    </source>
</evidence>
<sequence length="169" mass="18871">MAENVYSDSIKDSATVIDESLFQNSLNIPQAINTIFNGSIIDAKQNYSKTVLKTNNDMIYDDEGLIHSGFIFSAADWSAQVAVNQPFSVTIGSKVSFFAPAKVGDIIEFEAHAYFDESKKREIKVIGKIKEIKVFEGTFQIVVLEDHIFKLQKKNKEKQNEQAASKAAK</sequence>
<evidence type="ECO:0000313" key="1">
    <source>
        <dbReference type="EMBL" id="EAI5407179.1"/>
    </source>
</evidence>
<dbReference type="EMBL" id="AABTCC010000021">
    <property type="protein sequence ID" value="EAI8859566.1"/>
    <property type="molecule type" value="Genomic_DNA"/>
</dbReference>
<comment type="caution">
    <text evidence="3">The sequence shown here is derived from an EMBL/GenBank/DDBJ whole genome shotgun (WGS) entry which is preliminary data.</text>
</comment>
<dbReference type="AlphaFoldDB" id="A0A5L4ICL9"/>
<evidence type="ECO:0000313" key="4">
    <source>
        <dbReference type="EMBL" id="EAK0467966.1"/>
    </source>
</evidence>
<dbReference type="OMA" id="ERMIMDE"/>
<evidence type="ECO:0000313" key="3">
    <source>
        <dbReference type="EMBL" id="EAK0452260.1"/>
    </source>
</evidence>
<dbReference type="RefSeq" id="WP_002849653.1">
    <property type="nucleotide sequence ID" value="NZ_AABUZP020000005.1"/>
</dbReference>
<protein>
    <submittedName>
        <fullName evidence="3">PaaI family thioesterase</fullName>
    </submittedName>
</protein>
<proteinExistence type="predicted"/>
<dbReference type="InterPro" id="IPR029069">
    <property type="entry name" value="HotDog_dom_sf"/>
</dbReference>
<dbReference type="Proteomes" id="UP000557842">
    <property type="component" value="Unassembled WGS sequence"/>
</dbReference>
<dbReference type="Proteomes" id="UP000535509">
    <property type="component" value="Unassembled WGS sequence"/>
</dbReference>
<organism evidence="3">
    <name type="scientific">Campylobacter fetus</name>
    <dbReference type="NCBI Taxonomy" id="196"/>
    <lineage>
        <taxon>Bacteria</taxon>
        <taxon>Pseudomonadati</taxon>
        <taxon>Campylobacterota</taxon>
        <taxon>Epsilonproteobacteria</taxon>
        <taxon>Campylobacterales</taxon>
        <taxon>Campylobacteraceae</taxon>
        <taxon>Campylobacter</taxon>
    </lineage>
</organism>
<dbReference type="Gene3D" id="3.10.129.10">
    <property type="entry name" value="Hotdog Thioesterase"/>
    <property type="match status" value="1"/>
</dbReference>
<dbReference type="EMBL" id="AACCXM010000001">
    <property type="protein sequence ID" value="EAK0467966.1"/>
    <property type="molecule type" value="Genomic_DNA"/>
</dbReference>
<evidence type="ECO:0000313" key="6">
    <source>
        <dbReference type="Proteomes" id="UP000557842"/>
    </source>
</evidence>